<proteinExistence type="predicted"/>
<evidence type="ECO:0000313" key="1">
    <source>
        <dbReference type="EMBL" id="OSJ35720.1"/>
    </source>
</evidence>
<dbReference type="RefSeq" id="WP_085383227.1">
    <property type="nucleotide sequence ID" value="NZ_NAFJ01000082.1"/>
</dbReference>
<reference evidence="1 2" key="1">
    <citation type="submission" date="2017-03" db="EMBL/GenBank/DDBJ databases">
        <title>Whole genome sequences of fourteen strains of Bradyrhizobium canariense and one strain of Bradyrhizobium japonicum isolated from Lupinus (Papilionoideae: Genisteae) species in Algeria.</title>
        <authorList>
            <person name="Crovadore J."/>
            <person name="Chekireb D."/>
            <person name="Brachmann A."/>
            <person name="Chablais R."/>
            <person name="Cochard B."/>
            <person name="Lefort F."/>
        </authorList>
    </citation>
    <scope>NUCLEOTIDE SEQUENCE [LARGE SCALE GENOMIC DNA]</scope>
    <source>
        <strain evidence="1 2">UBMAN05</strain>
    </source>
</reference>
<dbReference type="Proteomes" id="UP000193884">
    <property type="component" value="Unassembled WGS sequence"/>
</dbReference>
<evidence type="ECO:0000313" key="2">
    <source>
        <dbReference type="Proteomes" id="UP000193884"/>
    </source>
</evidence>
<name>A0ABX3XB84_9BRAD</name>
<accession>A0ABX3XB84</accession>
<protein>
    <submittedName>
        <fullName evidence="1">Uncharacterized protein</fullName>
    </submittedName>
</protein>
<sequence>MIEASARSVSRRTVPGRGHGDLFYPEDLRILANILNETLAALSPDRRTIADHMQIAKLVLAWGVTSELKSNDGARIYGDFIDRTFIFFLAQSNRGFG</sequence>
<comment type="caution">
    <text evidence="1">The sequence shown here is derived from an EMBL/GenBank/DDBJ whole genome shotgun (WGS) entry which is preliminary data.</text>
</comment>
<organism evidence="1 2">
    <name type="scientific">Bradyrhizobium canariense</name>
    <dbReference type="NCBI Taxonomy" id="255045"/>
    <lineage>
        <taxon>Bacteria</taxon>
        <taxon>Pseudomonadati</taxon>
        <taxon>Pseudomonadota</taxon>
        <taxon>Alphaproteobacteria</taxon>
        <taxon>Hyphomicrobiales</taxon>
        <taxon>Nitrobacteraceae</taxon>
        <taxon>Bradyrhizobium</taxon>
    </lineage>
</organism>
<keyword evidence="2" id="KW-1185">Reference proteome</keyword>
<gene>
    <name evidence="1" type="ORF">BST63_01485</name>
</gene>
<dbReference type="EMBL" id="NAFK01000103">
    <property type="protein sequence ID" value="OSJ35720.1"/>
    <property type="molecule type" value="Genomic_DNA"/>
</dbReference>